<reference evidence="2" key="2">
    <citation type="journal article" date="2023" name="Curr. Microbiol.">
        <title>Granulicatella seriolae sp. nov., a Novel Facultative Anaerobe Isolated from Yellowtail Marine Fish.</title>
        <authorList>
            <person name="Lee M."/>
            <person name="Choi Y.J."/>
            <person name="Farooq A."/>
            <person name="Jeong J.B."/>
            <person name="Jung M.Y."/>
        </authorList>
    </citation>
    <scope>NUCLEOTIDE SEQUENCE</scope>
    <source>
        <strain evidence="2">S8</strain>
    </source>
</reference>
<dbReference type="EMBL" id="JANHNZ010000002">
    <property type="protein sequence ID" value="MCQ9209392.1"/>
    <property type="molecule type" value="Genomic_DNA"/>
</dbReference>
<evidence type="ECO:0000256" key="1">
    <source>
        <dbReference type="ARBA" id="ARBA00023118"/>
    </source>
</evidence>
<accession>A0ABT1WLJ9</accession>
<reference evidence="2" key="3">
    <citation type="journal article" date="2023" name="Microbiol. Resour. Announc.">
        <title>Draft Genome Sequence of Granulicatella sp. Strain S8, Isolated from a Marine Fish, Seriola quinqueradiata.</title>
        <authorList>
            <person name="Lee M."/>
            <person name="Farooq A."/>
            <person name="Jeong J.B."/>
            <person name="Jung M.Y."/>
        </authorList>
    </citation>
    <scope>NUCLEOTIDE SEQUENCE</scope>
    <source>
        <strain evidence="2">S8</strain>
    </source>
</reference>
<sequence>MRNVEKRQKDVLRLVEKLDITPTMFEAAKERYTNLGKYLQSKNPDFDIYPQGSFAIGTVIRPLKKNHSFDLDFIINSGKYCNDTTPKETKLQIKGYLDENQVYKDKMDKTEYDKCWTLVYEDEFSMDIVPSVYFNKEKGTEIAITNKIGLNYSWYISNPKAYRDWFDKINQPFKFHSWLGNRSKIFSEYRGTLYSSIEEIPEELNRSALQRVIQIIKRHRDIYYDKCKKSKKKPSSVIITTLSAQIADLERNKSIGVFSLLSNIANALKINTKKKVVGAQYFLATYGNKYNQIEYKNNQWYLPNPINPNDNLVDAWNNDAEIVSIFNDWIKQLKEDFVDGFSKSDEQFVATLTNSFGSDFVNNNLNKSKYEIHPPKQIIATPKPWGA</sequence>
<evidence type="ECO:0000313" key="3">
    <source>
        <dbReference type="Proteomes" id="UP001059480"/>
    </source>
</evidence>
<dbReference type="CDD" id="cd05400">
    <property type="entry name" value="NT_2-5OAS_ClassI-CCAase"/>
    <property type="match status" value="1"/>
</dbReference>
<dbReference type="Proteomes" id="UP001059480">
    <property type="component" value="Unassembled WGS sequence"/>
</dbReference>
<evidence type="ECO:0000313" key="2">
    <source>
        <dbReference type="EMBL" id="MCQ9209392.1"/>
    </source>
</evidence>
<dbReference type="RefSeq" id="WP_256944510.1">
    <property type="nucleotide sequence ID" value="NZ_JANHNZ010000002.1"/>
</dbReference>
<gene>
    <name evidence="2" type="ORF">NPA36_02405</name>
</gene>
<proteinExistence type="predicted"/>
<reference evidence="2" key="1">
    <citation type="submission" date="2022-07" db="EMBL/GenBank/DDBJ databases">
        <authorList>
            <person name="Jung M.-Y."/>
            <person name="Lee M."/>
        </authorList>
    </citation>
    <scope>NUCLEOTIDE SEQUENCE</scope>
    <source>
        <strain evidence="2">S8</strain>
    </source>
</reference>
<keyword evidence="3" id="KW-1185">Reference proteome</keyword>
<keyword evidence="1" id="KW-0051">Antiviral defense</keyword>
<dbReference type="InterPro" id="IPR006116">
    <property type="entry name" value="NT_2-5OAS_ClassI-CCAase"/>
</dbReference>
<comment type="caution">
    <text evidence="2">The sequence shown here is derived from an EMBL/GenBank/DDBJ whole genome shotgun (WGS) entry which is preliminary data.</text>
</comment>
<organism evidence="2 3">
    <name type="scientific">Granulicatella seriolae</name>
    <dbReference type="NCBI Taxonomy" id="2967226"/>
    <lineage>
        <taxon>Bacteria</taxon>
        <taxon>Bacillati</taxon>
        <taxon>Bacillota</taxon>
        <taxon>Bacilli</taxon>
        <taxon>Lactobacillales</taxon>
        <taxon>Carnobacteriaceae</taxon>
        <taxon>Granulicatella</taxon>
    </lineage>
</organism>
<name>A0ABT1WLJ9_9LACT</name>
<dbReference type="Pfam" id="PF18144">
    <property type="entry name" value="SMODS"/>
    <property type="match status" value="1"/>
</dbReference>
<protein>
    <submittedName>
        <fullName evidence="2">Nucleotidyltransferase</fullName>
    </submittedName>
</protein>